<comment type="caution">
    <text evidence="1">The sequence shown here is derived from an EMBL/GenBank/DDBJ whole genome shotgun (WGS) entry which is preliminary data.</text>
</comment>
<dbReference type="AlphaFoldDB" id="A0AAV1RGC5"/>
<proteinExistence type="predicted"/>
<evidence type="ECO:0000313" key="2">
    <source>
        <dbReference type="Proteomes" id="UP001314170"/>
    </source>
</evidence>
<dbReference type="Proteomes" id="UP001314170">
    <property type="component" value="Unassembled WGS sequence"/>
</dbReference>
<organism evidence="1 2">
    <name type="scientific">Dovyalis caffra</name>
    <dbReference type="NCBI Taxonomy" id="77055"/>
    <lineage>
        <taxon>Eukaryota</taxon>
        <taxon>Viridiplantae</taxon>
        <taxon>Streptophyta</taxon>
        <taxon>Embryophyta</taxon>
        <taxon>Tracheophyta</taxon>
        <taxon>Spermatophyta</taxon>
        <taxon>Magnoliopsida</taxon>
        <taxon>eudicotyledons</taxon>
        <taxon>Gunneridae</taxon>
        <taxon>Pentapetalae</taxon>
        <taxon>rosids</taxon>
        <taxon>fabids</taxon>
        <taxon>Malpighiales</taxon>
        <taxon>Salicaceae</taxon>
        <taxon>Flacourtieae</taxon>
        <taxon>Dovyalis</taxon>
    </lineage>
</organism>
<protein>
    <submittedName>
        <fullName evidence="1">Uncharacterized protein</fullName>
    </submittedName>
</protein>
<name>A0AAV1RGC5_9ROSI</name>
<evidence type="ECO:0000313" key="1">
    <source>
        <dbReference type="EMBL" id="CAK7334427.1"/>
    </source>
</evidence>
<dbReference type="EMBL" id="CAWUPB010000950">
    <property type="protein sequence ID" value="CAK7334427.1"/>
    <property type="molecule type" value="Genomic_DNA"/>
</dbReference>
<gene>
    <name evidence="1" type="ORF">DCAF_LOCUS9914</name>
</gene>
<accession>A0AAV1RGC5</accession>
<feature type="non-terminal residue" evidence="1">
    <location>
        <position position="62"/>
    </location>
</feature>
<reference evidence="1 2" key="1">
    <citation type="submission" date="2024-01" db="EMBL/GenBank/DDBJ databases">
        <authorList>
            <person name="Waweru B."/>
        </authorList>
    </citation>
    <scope>NUCLEOTIDE SEQUENCE [LARGE SCALE GENOMIC DNA]</scope>
</reference>
<sequence length="62" mass="7011">MAPSTLFISSRVAFWTTPSIVSGTTILGRTLARHPARNLKHPFSADRLTYRLHLMGRTFKIL</sequence>
<keyword evidence="2" id="KW-1185">Reference proteome</keyword>